<proteinExistence type="predicted"/>
<evidence type="ECO:0000313" key="3">
    <source>
        <dbReference type="Proteomes" id="UP000607653"/>
    </source>
</evidence>
<organism evidence="2 3">
    <name type="scientific">Nelumbo nucifera</name>
    <name type="common">Sacred lotus</name>
    <dbReference type="NCBI Taxonomy" id="4432"/>
    <lineage>
        <taxon>Eukaryota</taxon>
        <taxon>Viridiplantae</taxon>
        <taxon>Streptophyta</taxon>
        <taxon>Embryophyta</taxon>
        <taxon>Tracheophyta</taxon>
        <taxon>Spermatophyta</taxon>
        <taxon>Magnoliopsida</taxon>
        <taxon>Proteales</taxon>
        <taxon>Nelumbonaceae</taxon>
        <taxon>Nelumbo</taxon>
    </lineage>
</organism>
<evidence type="ECO:0000256" key="1">
    <source>
        <dbReference type="SAM" id="MobiDB-lite"/>
    </source>
</evidence>
<protein>
    <submittedName>
        <fullName evidence="2">Uncharacterized protein</fullName>
    </submittedName>
</protein>
<dbReference type="AlphaFoldDB" id="A0A822XP51"/>
<dbReference type="Proteomes" id="UP000607653">
    <property type="component" value="Unassembled WGS sequence"/>
</dbReference>
<gene>
    <name evidence="2" type="ORF">HUJ06_023275</name>
</gene>
<sequence>MVYSHSNNSSVVCRDKHPCTPARDYNILGSKASKIFTTIGAAANLVFSFNQECFQRYRYPPPKKKKKKKKKKYTHIQISNGLK</sequence>
<dbReference type="EMBL" id="DUZY01000001">
    <property type="protein sequence ID" value="DAD21812.1"/>
    <property type="molecule type" value="Genomic_DNA"/>
</dbReference>
<name>A0A822XP51_NELNU</name>
<comment type="caution">
    <text evidence="2">The sequence shown here is derived from an EMBL/GenBank/DDBJ whole genome shotgun (WGS) entry which is preliminary data.</text>
</comment>
<evidence type="ECO:0000313" key="2">
    <source>
        <dbReference type="EMBL" id="DAD21812.1"/>
    </source>
</evidence>
<accession>A0A822XP51</accession>
<keyword evidence="3" id="KW-1185">Reference proteome</keyword>
<feature type="compositionally biased region" description="Basic residues" evidence="1">
    <location>
        <begin position="61"/>
        <end position="74"/>
    </location>
</feature>
<feature type="region of interest" description="Disordered" evidence="1">
    <location>
        <begin position="60"/>
        <end position="83"/>
    </location>
</feature>
<reference evidence="2 3" key="1">
    <citation type="journal article" date="2020" name="Mol. Biol. Evol.">
        <title>Distinct Expression and Methylation Patterns for Genes with Different Fates following a Single Whole-Genome Duplication in Flowering Plants.</title>
        <authorList>
            <person name="Shi T."/>
            <person name="Rahmani R.S."/>
            <person name="Gugger P.F."/>
            <person name="Wang M."/>
            <person name="Li H."/>
            <person name="Zhang Y."/>
            <person name="Li Z."/>
            <person name="Wang Q."/>
            <person name="Van de Peer Y."/>
            <person name="Marchal K."/>
            <person name="Chen J."/>
        </authorList>
    </citation>
    <scope>NUCLEOTIDE SEQUENCE [LARGE SCALE GENOMIC DNA]</scope>
    <source>
        <tissue evidence="2">Leaf</tissue>
    </source>
</reference>